<dbReference type="Gene3D" id="3.30.200.20">
    <property type="entry name" value="Phosphorylase Kinase, domain 1"/>
    <property type="match status" value="1"/>
</dbReference>
<dbReference type="GO" id="GO:0004674">
    <property type="term" value="F:protein serine/threonine kinase activity"/>
    <property type="evidence" value="ECO:0007669"/>
    <property type="project" value="UniProtKB-KW"/>
</dbReference>
<dbReference type="Proteomes" id="UP001379533">
    <property type="component" value="Chromosome"/>
</dbReference>
<accession>A0ABZ2KNQ8</accession>
<evidence type="ECO:0000256" key="3">
    <source>
        <dbReference type="ARBA" id="ARBA00022777"/>
    </source>
</evidence>
<dbReference type="PROSITE" id="PS00108">
    <property type="entry name" value="PROTEIN_KINASE_ST"/>
    <property type="match status" value="1"/>
</dbReference>
<dbReference type="Pfam" id="PF00069">
    <property type="entry name" value="Pkinase"/>
    <property type="match status" value="1"/>
</dbReference>
<dbReference type="EMBL" id="CP089982">
    <property type="protein sequence ID" value="WXA99205.1"/>
    <property type="molecule type" value="Genomic_DNA"/>
</dbReference>
<dbReference type="InterPro" id="IPR000719">
    <property type="entry name" value="Prot_kinase_dom"/>
</dbReference>
<sequence>MRLLDRYTIIDRIGSGGMASIYRAMDERLDRVVCVKLLRIELEGSGSTSGRSVYQATYSHFLQEALTLSRLMHPNTLRIYDFGYLAQSGRPFQISEFLDGGNLEQHVRSRGACDSEETAAILERICGAVGEAHQHKIIHRDIKPSNILFARVGDYLMPKLADFGIAHSNVVKRAKLGRTADNGGQDLVPGGFEDETNDQVSAVTLFSPRWASPEQLAGSPQGPETDIYALGLVAVYMLAGRPIFEGNDVRGTFADRIRGDDLVTRLLGQMEFSDATRKALLKALSAFPEKRYRSSLTFFDALRRTLIGARPARPPAAFPWKKPRADITMSVEFAVPAMQEVANVPPPERKVAAGPARARLVDVDEKLDLTFPSPKGTDVRFRVSFLPSQGNFRINIKGLNCFIRAPTGRPTPAIATDSDGAAHFVSTAWEELGTVAWTFGQAASGPEGGRVFRLDGGEMMIASSQATQSVALFLGSERDAIILCRKN</sequence>
<evidence type="ECO:0000313" key="6">
    <source>
        <dbReference type="EMBL" id="WXA99205.1"/>
    </source>
</evidence>
<gene>
    <name evidence="6" type="ORF">LZC95_20575</name>
</gene>
<dbReference type="Gene3D" id="1.10.510.10">
    <property type="entry name" value="Transferase(Phosphotransferase) domain 1"/>
    <property type="match status" value="1"/>
</dbReference>
<keyword evidence="4" id="KW-0067">ATP-binding</keyword>
<evidence type="ECO:0000256" key="4">
    <source>
        <dbReference type="ARBA" id="ARBA00022840"/>
    </source>
</evidence>
<protein>
    <submittedName>
        <fullName evidence="6">Serine/threonine protein kinase</fullName>
    </submittedName>
</protein>
<evidence type="ECO:0000259" key="5">
    <source>
        <dbReference type="PROSITE" id="PS50011"/>
    </source>
</evidence>
<keyword evidence="1" id="KW-0808">Transferase</keyword>
<dbReference type="SUPFAM" id="SSF56112">
    <property type="entry name" value="Protein kinase-like (PK-like)"/>
    <property type="match status" value="1"/>
</dbReference>
<dbReference type="PANTHER" id="PTHR43289">
    <property type="entry name" value="MITOGEN-ACTIVATED PROTEIN KINASE KINASE KINASE 20-RELATED"/>
    <property type="match status" value="1"/>
</dbReference>
<name>A0ABZ2KNQ8_9BACT</name>
<proteinExistence type="predicted"/>
<evidence type="ECO:0000313" key="7">
    <source>
        <dbReference type="Proteomes" id="UP001379533"/>
    </source>
</evidence>
<dbReference type="SMART" id="SM00220">
    <property type="entry name" value="S_TKc"/>
    <property type="match status" value="1"/>
</dbReference>
<dbReference type="RefSeq" id="WP_394849838.1">
    <property type="nucleotide sequence ID" value="NZ_CP089982.1"/>
</dbReference>
<keyword evidence="7" id="KW-1185">Reference proteome</keyword>
<dbReference type="PROSITE" id="PS50011">
    <property type="entry name" value="PROTEIN_KINASE_DOM"/>
    <property type="match status" value="1"/>
</dbReference>
<evidence type="ECO:0000256" key="1">
    <source>
        <dbReference type="ARBA" id="ARBA00022679"/>
    </source>
</evidence>
<evidence type="ECO:0000256" key="2">
    <source>
        <dbReference type="ARBA" id="ARBA00022741"/>
    </source>
</evidence>
<dbReference type="InterPro" id="IPR011009">
    <property type="entry name" value="Kinase-like_dom_sf"/>
</dbReference>
<dbReference type="PANTHER" id="PTHR43289:SF6">
    <property type="entry name" value="SERINE_THREONINE-PROTEIN KINASE NEKL-3"/>
    <property type="match status" value="1"/>
</dbReference>
<feature type="domain" description="Protein kinase" evidence="5">
    <location>
        <begin position="7"/>
        <end position="307"/>
    </location>
</feature>
<organism evidence="6 7">
    <name type="scientific">Pendulispora brunnea</name>
    <dbReference type="NCBI Taxonomy" id="2905690"/>
    <lineage>
        <taxon>Bacteria</taxon>
        <taxon>Pseudomonadati</taxon>
        <taxon>Myxococcota</taxon>
        <taxon>Myxococcia</taxon>
        <taxon>Myxococcales</taxon>
        <taxon>Sorangiineae</taxon>
        <taxon>Pendulisporaceae</taxon>
        <taxon>Pendulispora</taxon>
    </lineage>
</organism>
<keyword evidence="6" id="KW-0723">Serine/threonine-protein kinase</keyword>
<keyword evidence="3 6" id="KW-0418">Kinase</keyword>
<dbReference type="InterPro" id="IPR008271">
    <property type="entry name" value="Ser/Thr_kinase_AS"/>
</dbReference>
<reference evidence="6 7" key="1">
    <citation type="submission" date="2021-12" db="EMBL/GenBank/DDBJ databases">
        <title>Discovery of the Pendulisporaceae a myxobacterial family with distinct sporulation behavior and unique specialized metabolism.</title>
        <authorList>
            <person name="Garcia R."/>
            <person name="Popoff A."/>
            <person name="Bader C.D."/>
            <person name="Loehr J."/>
            <person name="Walesch S."/>
            <person name="Walt C."/>
            <person name="Boldt J."/>
            <person name="Bunk B."/>
            <person name="Haeckl F.J.F.P.J."/>
            <person name="Gunesch A.P."/>
            <person name="Birkelbach J."/>
            <person name="Nuebel U."/>
            <person name="Pietschmann T."/>
            <person name="Bach T."/>
            <person name="Mueller R."/>
        </authorList>
    </citation>
    <scope>NUCLEOTIDE SEQUENCE [LARGE SCALE GENOMIC DNA]</scope>
    <source>
        <strain evidence="6 7">MSr12523</strain>
    </source>
</reference>
<dbReference type="CDD" id="cd14014">
    <property type="entry name" value="STKc_PknB_like"/>
    <property type="match status" value="1"/>
</dbReference>
<keyword evidence="2" id="KW-0547">Nucleotide-binding</keyword>